<dbReference type="Gene3D" id="3.80.10.10">
    <property type="entry name" value="Ribonuclease Inhibitor"/>
    <property type="match status" value="1"/>
</dbReference>
<dbReference type="PANTHER" id="PTHR32141">
    <property type="match status" value="1"/>
</dbReference>
<protein>
    <submittedName>
        <fullName evidence="4">Uncharacterized protein</fullName>
    </submittedName>
</protein>
<dbReference type="SUPFAM" id="SSF81383">
    <property type="entry name" value="F-box domain"/>
    <property type="match status" value="1"/>
</dbReference>
<dbReference type="InterPro" id="IPR001810">
    <property type="entry name" value="F-box_dom"/>
</dbReference>
<feature type="domain" description="F-box/LRR-repeat protein 15/At3g58940/PEG3-like LRR" evidence="3">
    <location>
        <begin position="101"/>
        <end position="327"/>
    </location>
</feature>
<dbReference type="ExpressionAtlas" id="M8CEY0">
    <property type="expression patterns" value="baseline"/>
</dbReference>
<dbReference type="InterPro" id="IPR055411">
    <property type="entry name" value="LRR_FXL15/At3g58940/PEG3-like"/>
</dbReference>
<dbReference type="InterPro" id="IPR006566">
    <property type="entry name" value="FBD"/>
</dbReference>
<evidence type="ECO:0000313" key="4">
    <source>
        <dbReference type="EnsemblPlants" id="EMT32994"/>
    </source>
</evidence>
<evidence type="ECO:0000259" key="1">
    <source>
        <dbReference type="Pfam" id="PF00646"/>
    </source>
</evidence>
<dbReference type="Pfam" id="PF24758">
    <property type="entry name" value="LRR_At5g56370"/>
    <property type="match status" value="1"/>
</dbReference>
<feature type="domain" description="FBD" evidence="2">
    <location>
        <begin position="350"/>
        <end position="390"/>
    </location>
</feature>
<organism evidence="4">
    <name type="scientific">Aegilops tauschii</name>
    <name type="common">Tausch's goatgrass</name>
    <name type="synonym">Aegilops squarrosa</name>
    <dbReference type="NCBI Taxonomy" id="37682"/>
    <lineage>
        <taxon>Eukaryota</taxon>
        <taxon>Viridiplantae</taxon>
        <taxon>Streptophyta</taxon>
        <taxon>Embryophyta</taxon>
        <taxon>Tracheophyta</taxon>
        <taxon>Spermatophyta</taxon>
        <taxon>Magnoliopsida</taxon>
        <taxon>Liliopsida</taxon>
        <taxon>Poales</taxon>
        <taxon>Poaceae</taxon>
        <taxon>BOP clade</taxon>
        <taxon>Pooideae</taxon>
        <taxon>Triticodae</taxon>
        <taxon>Triticeae</taxon>
        <taxon>Triticinae</taxon>
        <taxon>Aegilops</taxon>
    </lineage>
</organism>
<name>M8CEY0_AEGTA</name>
<accession>M8CEY0</accession>
<dbReference type="InterPro" id="IPR055302">
    <property type="entry name" value="F-box_dom-containing"/>
</dbReference>
<proteinExistence type="predicted"/>
<sequence>MATDQADLTSDLPDDLLGTIVSLLPTEDGARMQALSRRWRPIWRSAPLNLDDDVPEKTISDILSAHLGPVHRISICIKSLRYRYHGHTRLAILDEAGDARVDGWFSSRVLAHLEELRIDYSHGRNGNDVSMLPPSVFRRAPTLQVATFGRCCLPVPPNLAVDFPLLRQLTLYRVTLTEEALSAVLSGCPALESLLLAENVGSVSLRVNSPALKSISFCAPYYSHLVKVQELVIEDAPSLERLLPLNPKYGPATIRVVHAPKLEILGGLSKGISQLHLGTSVFQKMVAVSLTTIMNTVKILSLVLVGPDLDAVLDYLECFPCLERIYITLDPPRCRPKNIKTVMTYDSLDDPIERLENHLKNMALKVYDGNSPQVDFSRFFVLNAKVLERIEFGLPEISISKKRMDEWRDNQHGQL</sequence>
<dbReference type="CDD" id="cd22160">
    <property type="entry name" value="F-box_AtFBL13-like"/>
    <property type="match status" value="1"/>
</dbReference>
<dbReference type="EnsemblPlants" id="EMT32994">
    <property type="protein sequence ID" value="EMT32994"/>
    <property type="gene ID" value="F775_16263"/>
</dbReference>
<dbReference type="InterPro" id="IPR053781">
    <property type="entry name" value="F-box_AtFBL13-like"/>
</dbReference>
<dbReference type="Pfam" id="PF00646">
    <property type="entry name" value="F-box"/>
    <property type="match status" value="1"/>
</dbReference>
<dbReference type="AlphaFoldDB" id="M8CEY0"/>
<reference evidence="4" key="1">
    <citation type="submission" date="2015-06" db="UniProtKB">
        <authorList>
            <consortium name="EnsemblPlants"/>
        </authorList>
    </citation>
    <scope>IDENTIFICATION</scope>
</reference>
<dbReference type="Gene3D" id="1.20.1280.50">
    <property type="match status" value="1"/>
</dbReference>
<dbReference type="InterPro" id="IPR032675">
    <property type="entry name" value="LRR_dom_sf"/>
</dbReference>
<feature type="domain" description="F-box" evidence="1">
    <location>
        <begin position="10"/>
        <end position="49"/>
    </location>
</feature>
<dbReference type="SUPFAM" id="SSF52047">
    <property type="entry name" value="RNI-like"/>
    <property type="match status" value="1"/>
</dbReference>
<dbReference type="Pfam" id="PF08387">
    <property type="entry name" value="FBD"/>
    <property type="match status" value="1"/>
</dbReference>
<evidence type="ECO:0000259" key="3">
    <source>
        <dbReference type="Pfam" id="PF24758"/>
    </source>
</evidence>
<dbReference type="PANTHER" id="PTHR32141:SF168">
    <property type="entry name" value="OS12G0595200 PROTEIN"/>
    <property type="match status" value="1"/>
</dbReference>
<evidence type="ECO:0000259" key="2">
    <source>
        <dbReference type="Pfam" id="PF08387"/>
    </source>
</evidence>
<dbReference type="InterPro" id="IPR036047">
    <property type="entry name" value="F-box-like_dom_sf"/>
</dbReference>